<sequence>MNVELSENFGVTIAVLGNVDRFPCPNNCGKVYKHAKTMRRHVRDECGDQRKFRCDYCGRSFSRNQNLRIHMGKETKLEEKKEVEEEKEEKEESFPSQQLICATFKKDENNRYVCPKCKRTYMHKCNLYKHLKYRCGTEAQFACPICERPFSHKFSLKSHTIAVHQVVFDHVILKDPVN</sequence>
<evidence type="ECO:0000313" key="10">
    <source>
        <dbReference type="Proteomes" id="UP001367676"/>
    </source>
</evidence>
<evidence type="ECO:0000256" key="7">
    <source>
        <dbReference type="PROSITE-ProRule" id="PRU00042"/>
    </source>
</evidence>
<dbReference type="GO" id="GO:0008270">
    <property type="term" value="F:zinc ion binding"/>
    <property type="evidence" value="ECO:0007669"/>
    <property type="project" value="UniProtKB-KW"/>
</dbReference>
<dbReference type="Pfam" id="PF00096">
    <property type="entry name" value="zf-C2H2"/>
    <property type="match status" value="3"/>
</dbReference>
<dbReference type="EMBL" id="JBBCAQ010000037">
    <property type="protein sequence ID" value="KAK7573708.1"/>
    <property type="molecule type" value="Genomic_DNA"/>
</dbReference>
<name>A0AAN9T890_9HEMI</name>
<organism evidence="9 10">
    <name type="scientific">Parthenolecanium corni</name>
    <dbReference type="NCBI Taxonomy" id="536013"/>
    <lineage>
        <taxon>Eukaryota</taxon>
        <taxon>Metazoa</taxon>
        <taxon>Ecdysozoa</taxon>
        <taxon>Arthropoda</taxon>
        <taxon>Hexapoda</taxon>
        <taxon>Insecta</taxon>
        <taxon>Pterygota</taxon>
        <taxon>Neoptera</taxon>
        <taxon>Paraneoptera</taxon>
        <taxon>Hemiptera</taxon>
        <taxon>Sternorrhyncha</taxon>
        <taxon>Coccoidea</taxon>
        <taxon>Coccidae</taxon>
        <taxon>Parthenolecanium</taxon>
    </lineage>
</organism>
<protein>
    <recommendedName>
        <fullName evidence="8">C2H2-type domain-containing protein</fullName>
    </recommendedName>
</protein>
<feature type="domain" description="C2H2-type" evidence="8">
    <location>
        <begin position="112"/>
        <end position="139"/>
    </location>
</feature>
<evidence type="ECO:0000256" key="5">
    <source>
        <dbReference type="ARBA" id="ARBA00022833"/>
    </source>
</evidence>
<feature type="domain" description="C2H2-type" evidence="8">
    <location>
        <begin position="52"/>
        <end position="81"/>
    </location>
</feature>
<keyword evidence="3" id="KW-0677">Repeat</keyword>
<comment type="subcellular location">
    <subcellularLocation>
        <location evidence="1">Nucleus</location>
    </subcellularLocation>
</comment>
<evidence type="ECO:0000256" key="6">
    <source>
        <dbReference type="ARBA" id="ARBA00023242"/>
    </source>
</evidence>
<evidence type="ECO:0000256" key="3">
    <source>
        <dbReference type="ARBA" id="ARBA00022737"/>
    </source>
</evidence>
<keyword evidence="6" id="KW-0539">Nucleus</keyword>
<dbReference type="PANTHER" id="PTHR24394">
    <property type="entry name" value="ZINC FINGER PROTEIN"/>
    <property type="match status" value="1"/>
</dbReference>
<evidence type="ECO:0000259" key="8">
    <source>
        <dbReference type="PROSITE" id="PS50157"/>
    </source>
</evidence>
<comment type="caution">
    <text evidence="9">The sequence shown here is derived from an EMBL/GenBank/DDBJ whole genome shotgun (WGS) entry which is preliminary data.</text>
</comment>
<keyword evidence="5" id="KW-0862">Zinc</keyword>
<dbReference type="InterPro" id="IPR013087">
    <property type="entry name" value="Znf_C2H2_type"/>
</dbReference>
<reference evidence="9 10" key="1">
    <citation type="submission" date="2024-03" db="EMBL/GenBank/DDBJ databases">
        <title>Adaptation during the transition from Ophiocordyceps entomopathogen to insect associate is accompanied by gene loss and intensified selection.</title>
        <authorList>
            <person name="Ward C.M."/>
            <person name="Onetto C.A."/>
            <person name="Borneman A.R."/>
        </authorList>
    </citation>
    <scope>NUCLEOTIDE SEQUENCE [LARGE SCALE GENOMIC DNA]</scope>
    <source>
        <strain evidence="9">AWRI1</strain>
        <tissue evidence="9">Single Adult Female</tissue>
    </source>
</reference>
<feature type="domain" description="C2H2-type" evidence="8">
    <location>
        <begin position="22"/>
        <end position="50"/>
    </location>
</feature>
<dbReference type="GO" id="GO:0005634">
    <property type="term" value="C:nucleus"/>
    <property type="evidence" value="ECO:0007669"/>
    <property type="project" value="UniProtKB-SubCell"/>
</dbReference>
<evidence type="ECO:0000256" key="1">
    <source>
        <dbReference type="ARBA" id="ARBA00004123"/>
    </source>
</evidence>
<keyword evidence="2" id="KW-0479">Metal-binding</keyword>
<keyword evidence="10" id="KW-1185">Reference proteome</keyword>
<evidence type="ECO:0000313" key="9">
    <source>
        <dbReference type="EMBL" id="KAK7573708.1"/>
    </source>
</evidence>
<feature type="domain" description="C2H2-type" evidence="8">
    <location>
        <begin position="141"/>
        <end position="164"/>
    </location>
</feature>
<dbReference type="SUPFAM" id="SSF57667">
    <property type="entry name" value="beta-beta-alpha zinc fingers"/>
    <property type="match status" value="2"/>
</dbReference>
<dbReference type="PROSITE" id="PS00028">
    <property type="entry name" value="ZINC_FINGER_C2H2_1"/>
    <property type="match status" value="1"/>
</dbReference>
<dbReference type="InterPro" id="IPR036236">
    <property type="entry name" value="Znf_C2H2_sf"/>
</dbReference>
<dbReference type="Proteomes" id="UP001367676">
    <property type="component" value="Unassembled WGS sequence"/>
</dbReference>
<dbReference type="AlphaFoldDB" id="A0AAN9T890"/>
<keyword evidence="4 7" id="KW-0863">Zinc-finger</keyword>
<evidence type="ECO:0000256" key="4">
    <source>
        <dbReference type="ARBA" id="ARBA00022771"/>
    </source>
</evidence>
<dbReference type="PANTHER" id="PTHR24394:SF29">
    <property type="entry name" value="MYONEURIN"/>
    <property type="match status" value="1"/>
</dbReference>
<dbReference type="PROSITE" id="PS50157">
    <property type="entry name" value="ZINC_FINGER_C2H2_2"/>
    <property type="match status" value="4"/>
</dbReference>
<gene>
    <name evidence="9" type="ORF">V9T40_010899</name>
</gene>
<evidence type="ECO:0000256" key="2">
    <source>
        <dbReference type="ARBA" id="ARBA00022723"/>
    </source>
</evidence>
<dbReference type="FunFam" id="3.30.160.60:FF:000110">
    <property type="entry name" value="Zinc finger protein-like"/>
    <property type="match status" value="1"/>
</dbReference>
<dbReference type="SMART" id="SM00355">
    <property type="entry name" value="ZnF_C2H2"/>
    <property type="match status" value="4"/>
</dbReference>
<accession>A0AAN9T890</accession>
<proteinExistence type="predicted"/>
<dbReference type="GO" id="GO:0000981">
    <property type="term" value="F:DNA-binding transcription factor activity, RNA polymerase II-specific"/>
    <property type="evidence" value="ECO:0007669"/>
    <property type="project" value="TreeGrafter"/>
</dbReference>
<dbReference type="Gene3D" id="3.30.160.60">
    <property type="entry name" value="Classic Zinc Finger"/>
    <property type="match status" value="2"/>
</dbReference>